<dbReference type="EMBL" id="LR796146">
    <property type="protein sequence ID" value="CAB4121408.1"/>
    <property type="molecule type" value="Genomic_DNA"/>
</dbReference>
<protein>
    <submittedName>
        <fullName evidence="1">Uncharacterized protein</fullName>
    </submittedName>
</protein>
<organism evidence="1">
    <name type="scientific">uncultured Caudovirales phage</name>
    <dbReference type="NCBI Taxonomy" id="2100421"/>
    <lineage>
        <taxon>Viruses</taxon>
        <taxon>Duplodnaviria</taxon>
        <taxon>Heunggongvirae</taxon>
        <taxon>Uroviricota</taxon>
        <taxon>Caudoviricetes</taxon>
        <taxon>Peduoviridae</taxon>
        <taxon>Maltschvirus</taxon>
        <taxon>Maltschvirus maltsch</taxon>
    </lineage>
</organism>
<sequence length="69" mass="7744">MVKRMNDKELSGVESVCASIQAYENVIAICMDKESKITVHATMSYPPDLLWAIEQAKMQLFDLGGEYDS</sequence>
<reference evidence="1" key="1">
    <citation type="submission" date="2020-04" db="EMBL/GenBank/DDBJ databases">
        <authorList>
            <person name="Chiriac C."/>
            <person name="Salcher M."/>
            <person name="Ghai R."/>
            <person name="Kavagutti S V."/>
        </authorList>
    </citation>
    <scope>NUCLEOTIDE SEQUENCE</scope>
</reference>
<evidence type="ECO:0000313" key="1">
    <source>
        <dbReference type="EMBL" id="CAB4121408.1"/>
    </source>
</evidence>
<proteinExistence type="predicted"/>
<gene>
    <name evidence="1" type="ORF">UFOVP12_45</name>
</gene>
<accession>A0A6J5KH99</accession>
<name>A0A6J5KH99_9CAUD</name>